<gene>
    <name evidence="8 9" type="primary">LOC113216394</name>
</gene>
<dbReference type="PANTHER" id="PTHR24276">
    <property type="entry name" value="POLYSERASE-RELATED"/>
    <property type="match status" value="1"/>
</dbReference>
<dbReference type="AlphaFoldDB" id="A0A6J1TEK3"/>
<dbReference type="GO" id="GO:0004252">
    <property type="term" value="F:serine-type endopeptidase activity"/>
    <property type="evidence" value="ECO:0007669"/>
    <property type="project" value="InterPro"/>
</dbReference>
<keyword evidence="5" id="KW-1015">Disulfide bond</keyword>
<comment type="similarity">
    <text evidence="1">Belongs to the peptidase S1 family.</text>
</comment>
<evidence type="ECO:0000256" key="5">
    <source>
        <dbReference type="ARBA" id="ARBA00023157"/>
    </source>
</evidence>
<proteinExistence type="inferred from homology"/>
<dbReference type="InterPro" id="IPR009003">
    <property type="entry name" value="Peptidase_S1_PA"/>
</dbReference>
<dbReference type="SUPFAM" id="SSF50494">
    <property type="entry name" value="Trypsin-like serine proteases"/>
    <property type="match status" value="1"/>
</dbReference>
<dbReference type="SMART" id="SM00020">
    <property type="entry name" value="Tryp_SPc"/>
    <property type="match status" value="1"/>
</dbReference>
<keyword evidence="2" id="KW-0645">Protease</keyword>
<dbReference type="GeneID" id="113216394"/>
<dbReference type="InterPro" id="IPR050430">
    <property type="entry name" value="Peptidase_S1"/>
</dbReference>
<keyword evidence="3" id="KW-0378">Hydrolase</keyword>
<keyword evidence="4" id="KW-0720">Serine protease</keyword>
<sequence length="307" mass="32809">MHHDRVLGLRLVKLATTAGYSAVSRALRPGSATRQNMAWLPISIVCATAVLETFALDGLLDEKIIGGTVTHVDDAKFMAQVITYNYESDKNVEISSCGGSLISTTHVLTAGHCAGKPTETVVFAGSSDFMKTGKRGSAYGVKDIRVHPKYHAVYLKNGSSYANYDVAVIKLRSAVPLGAKTGVISITKVNAPPKPGTPLTIAGWGIYKTNSDSSSKQLRRGVYTALSRTICSNKLGSTFTEQEICTTSFPNSAFCSGDSGGPAYVGTLQYGIVSWGDCGQKYFPSVLTNLANPEINSFVRNMLKTMQ</sequence>
<dbReference type="RefSeq" id="XP_026291924.2">
    <property type="nucleotide sequence ID" value="XM_026436139.2"/>
</dbReference>
<evidence type="ECO:0000313" key="7">
    <source>
        <dbReference type="Proteomes" id="UP000504606"/>
    </source>
</evidence>
<organism evidence="7 8">
    <name type="scientific">Frankliniella occidentalis</name>
    <name type="common">Western flower thrips</name>
    <name type="synonym">Euthrips occidentalis</name>
    <dbReference type="NCBI Taxonomy" id="133901"/>
    <lineage>
        <taxon>Eukaryota</taxon>
        <taxon>Metazoa</taxon>
        <taxon>Ecdysozoa</taxon>
        <taxon>Arthropoda</taxon>
        <taxon>Hexapoda</taxon>
        <taxon>Insecta</taxon>
        <taxon>Pterygota</taxon>
        <taxon>Neoptera</taxon>
        <taxon>Paraneoptera</taxon>
        <taxon>Thysanoptera</taxon>
        <taxon>Terebrantia</taxon>
        <taxon>Thripoidea</taxon>
        <taxon>Thripidae</taxon>
        <taxon>Frankliniella</taxon>
    </lineage>
</organism>
<dbReference type="PROSITE" id="PS50240">
    <property type="entry name" value="TRYPSIN_DOM"/>
    <property type="match status" value="1"/>
</dbReference>
<evidence type="ECO:0000256" key="3">
    <source>
        <dbReference type="ARBA" id="ARBA00022801"/>
    </source>
</evidence>
<evidence type="ECO:0000259" key="6">
    <source>
        <dbReference type="PROSITE" id="PS50240"/>
    </source>
</evidence>
<accession>A0A6J1TEK3</accession>
<evidence type="ECO:0000313" key="9">
    <source>
        <dbReference type="RefSeq" id="XP_052133562.1"/>
    </source>
</evidence>
<dbReference type="InterPro" id="IPR001254">
    <property type="entry name" value="Trypsin_dom"/>
</dbReference>
<dbReference type="RefSeq" id="XP_052133562.1">
    <property type="nucleotide sequence ID" value="XM_052277602.1"/>
</dbReference>
<dbReference type="Gene3D" id="2.40.10.10">
    <property type="entry name" value="Trypsin-like serine proteases"/>
    <property type="match status" value="1"/>
</dbReference>
<dbReference type="InterPro" id="IPR018114">
    <property type="entry name" value="TRYPSIN_HIS"/>
</dbReference>
<protein>
    <submittedName>
        <fullName evidence="8 9">Trypsin-like</fullName>
    </submittedName>
</protein>
<dbReference type="CDD" id="cd00190">
    <property type="entry name" value="Tryp_SPc"/>
    <property type="match status" value="1"/>
</dbReference>
<evidence type="ECO:0000313" key="8">
    <source>
        <dbReference type="RefSeq" id="XP_026291924.2"/>
    </source>
</evidence>
<dbReference type="GO" id="GO:0006508">
    <property type="term" value="P:proteolysis"/>
    <property type="evidence" value="ECO:0007669"/>
    <property type="project" value="UniProtKB-KW"/>
</dbReference>
<dbReference type="PANTHER" id="PTHR24276:SF91">
    <property type="entry name" value="AT26814P-RELATED"/>
    <property type="match status" value="1"/>
</dbReference>
<dbReference type="Proteomes" id="UP000504606">
    <property type="component" value="Unplaced"/>
</dbReference>
<evidence type="ECO:0000256" key="1">
    <source>
        <dbReference type="ARBA" id="ARBA00007664"/>
    </source>
</evidence>
<reference evidence="8 9" key="1">
    <citation type="submission" date="2025-04" db="UniProtKB">
        <authorList>
            <consortium name="RefSeq"/>
        </authorList>
    </citation>
    <scope>IDENTIFICATION</scope>
    <source>
        <tissue evidence="8 9">Whole organism</tissue>
    </source>
</reference>
<dbReference type="Pfam" id="PF00089">
    <property type="entry name" value="Trypsin"/>
    <property type="match status" value="1"/>
</dbReference>
<evidence type="ECO:0000256" key="4">
    <source>
        <dbReference type="ARBA" id="ARBA00022825"/>
    </source>
</evidence>
<name>A0A6J1TEK3_FRAOC</name>
<keyword evidence="7" id="KW-1185">Reference proteome</keyword>
<dbReference type="PRINTS" id="PR00722">
    <property type="entry name" value="CHYMOTRYPSIN"/>
</dbReference>
<feature type="domain" description="Peptidase S1" evidence="6">
    <location>
        <begin position="64"/>
        <end position="304"/>
    </location>
</feature>
<evidence type="ECO:0000256" key="2">
    <source>
        <dbReference type="ARBA" id="ARBA00022670"/>
    </source>
</evidence>
<dbReference type="InterPro" id="IPR001314">
    <property type="entry name" value="Peptidase_S1A"/>
</dbReference>
<dbReference type="PROSITE" id="PS00134">
    <property type="entry name" value="TRYPSIN_HIS"/>
    <property type="match status" value="1"/>
</dbReference>
<dbReference type="OrthoDB" id="10059102at2759"/>
<dbReference type="InterPro" id="IPR043504">
    <property type="entry name" value="Peptidase_S1_PA_chymotrypsin"/>
</dbReference>
<dbReference type="KEGG" id="foc:113216394"/>